<sequence length="63" mass="6557">MIDVSLSDTIGVTDDLQTAAVYARNLADSASVTDSLGFRVFGASTTPPNVLNVDDISNVLDTP</sequence>
<reference evidence="1" key="1">
    <citation type="journal article" date="2015" name="Nature">
        <title>Complex archaea that bridge the gap between prokaryotes and eukaryotes.</title>
        <authorList>
            <person name="Spang A."/>
            <person name="Saw J.H."/>
            <person name="Jorgensen S.L."/>
            <person name="Zaremba-Niedzwiedzka K."/>
            <person name="Martijn J."/>
            <person name="Lind A.E."/>
            <person name="van Eijk R."/>
            <person name="Schleper C."/>
            <person name="Guy L."/>
            <person name="Ettema T.J."/>
        </authorList>
    </citation>
    <scope>NUCLEOTIDE SEQUENCE</scope>
</reference>
<evidence type="ECO:0000313" key="1">
    <source>
        <dbReference type="EMBL" id="KKN41343.1"/>
    </source>
</evidence>
<dbReference type="AlphaFoldDB" id="A0A0F9TIT4"/>
<dbReference type="EMBL" id="LAZR01001653">
    <property type="protein sequence ID" value="KKN41343.1"/>
    <property type="molecule type" value="Genomic_DNA"/>
</dbReference>
<proteinExistence type="predicted"/>
<organism evidence="1">
    <name type="scientific">marine sediment metagenome</name>
    <dbReference type="NCBI Taxonomy" id="412755"/>
    <lineage>
        <taxon>unclassified sequences</taxon>
        <taxon>metagenomes</taxon>
        <taxon>ecological metagenomes</taxon>
    </lineage>
</organism>
<protein>
    <submittedName>
        <fullName evidence="1">Uncharacterized protein</fullName>
    </submittedName>
</protein>
<comment type="caution">
    <text evidence="1">The sequence shown here is derived from an EMBL/GenBank/DDBJ whole genome shotgun (WGS) entry which is preliminary data.</text>
</comment>
<accession>A0A0F9TIT4</accession>
<gene>
    <name evidence="1" type="ORF">LCGC14_0724250</name>
</gene>
<name>A0A0F9TIT4_9ZZZZ</name>